<dbReference type="GO" id="GO:0016020">
    <property type="term" value="C:membrane"/>
    <property type="evidence" value="ECO:0007669"/>
    <property type="project" value="UniProtKB-SubCell"/>
</dbReference>
<feature type="compositionally biased region" description="Basic and acidic residues" evidence="7">
    <location>
        <begin position="346"/>
        <end position="358"/>
    </location>
</feature>
<dbReference type="OrthoDB" id="434647at2759"/>
<keyword evidence="4 6" id="KW-1133">Transmembrane helix</keyword>
<gene>
    <name evidence="8" type="ORF">CVT25_008947</name>
</gene>
<name>A0A409XN09_PSICY</name>
<evidence type="ECO:0000256" key="2">
    <source>
        <dbReference type="ARBA" id="ARBA00008573"/>
    </source>
</evidence>
<dbReference type="PANTHER" id="PTHR12300">
    <property type="entry name" value="HVA22-LIKE PROTEINS"/>
    <property type="match status" value="1"/>
</dbReference>
<feature type="transmembrane region" description="Helical" evidence="6">
    <location>
        <begin position="73"/>
        <end position="91"/>
    </location>
</feature>
<dbReference type="Proteomes" id="UP000283269">
    <property type="component" value="Unassembled WGS sequence"/>
</dbReference>
<dbReference type="InParanoid" id="A0A409XN09"/>
<evidence type="ECO:0000256" key="4">
    <source>
        <dbReference type="ARBA" id="ARBA00022989"/>
    </source>
</evidence>
<evidence type="ECO:0000256" key="7">
    <source>
        <dbReference type="SAM" id="MobiDB-lite"/>
    </source>
</evidence>
<protein>
    <recommendedName>
        <fullName evidence="6">Protein YOP1</fullName>
    </recommendedName>
</protein>
<sequence length="358" mass="37267">MLFSFTARIVSALAAFIYPGYASYKTLSQRPASEEDLERWLMYWSVLGCIVGVEYLAEWLVSWIPLYTTFKAIFLLYLALPQTQGATYVYLVHLRPFFATHEAQIDSAIAEVRGRAYRFIQEKAQALWAAVVGSLAPGGAAGVGAGAGAGTPSTHAAPGQQPAAPAAGGPTQLLSSLWTSYGPGIIAGGAALLRQTAAATLPSGVPGAAARGGNASASANAAFTTPQSSMFFNPAMDPAERRRQLEAELAALPAYSSTVPMPTPPMNSPARQSVSSFASSSSSSSGAGVRERTMSSGKFEEIRGGDVEGYEVDEDFVGGFVAGGSEKAGRASSWFGGWSAGGSSGSKDRGAYERVKSD</sequence>
<evidence type="ECO:0000313" key="8">
    <source>
        <dbReference type="EMBL" id="PPQ92173.1"/>
    </source>
</evidence>
<reference evidence="8 9" key="1">
    <citation type="journal article" date="2018" name="Evol. Lett.">
        <title>Horizontal gene cluster transfer increased hallucinogenic mushroom diversity.</title>
        <authorList>
            <person name="Reynolds H.T."/>
            <person name="Vijayakumar V."/>
            <person name="Gluck-Thaler E."/>
            <person name="Korotkin H.B."/>
            <person name="Matheny P.B."/>
            <person name="Slot J.C."/>
        </authorList>
    </citation>
    <scope>NUCLEOTIDE SEQUENCE [LARGE SCALE GENOMIC DNA]</scope>
    <source>
        <strain evidence="8 9">2631</strain>
    </source>
</reference>
<evidence type="ECO:0000256" key="6">
    <source>
        <dbReference type="RuleBase" id="RU362006"/>
    </source>
</evidence>
<proteinExistence type="inferred from homology"/>
<evidence type="ECO:0000313" key="9">
    <source>
        <dbReference type="Proteomes" id="UP000283269"/>
    </source>
</evidence>
<comment type="caution">
    <text evidence="6">Lacks conserved residue(s) required for the propagation of feature annotation.</text>
</comment>
<evidence type="ECO:0000256" key="5">
    <source>
        <dbReference type="ARBA" id="ARBA00023136"/>
    </source>
</evidence>
<feature type="transmembrane region" description="Helical" evidence="6">
    <location>
        <begin position="41"/>
        <end position="61"/>
    </location>
</feature>
<dbReference type="STRING" id="93625.A0A409XN09"/>
<comment type="similarity">
    <text evidence="2 6">Belongs to the DP1 family.</text>
</comment>
<feature type="compositionally biased region" description="Low complexity" evidence="7">
    <location>
        <begin position="150"/>
        <end position="169"/>
    </location>
</feature>
<comment type="subcellular location">
    <subcellularLocation>
        <location evidence="1 6">Membrane</location>
        <topology evidence="1 6">Multi-pass membrane protein</topology>
    </subcellularLocation>
</comment>
<evidence type="ECO:0000256" key="1">
    <source>
        <dbReference type="ARBA" id="ARBA00004141"/>
    </source>
</evidence>
<keyword evidence="5 6" id="KW-0472">Membrane</keyword>
<dbReference type="AlphaFoldDB" id="A0A409XN09"/>
<comment type="caution">
    <text evidence="8">The sequence shown here is derived from an EMBL/GenBank/DDBJ whole genome shotgun (WGS) entry which is preliminary data.</text>
</comment>
<feature type="compositionally biased region" description="Low complexity" evidence="7">
    <location>
        <begin position="273"/>
        <end position="288"/>
    </location>
</feature>
<dbReference type="EMBL" id="NHYD01001075">
    <property type="protein sequence ID" value="PPQ92173.1"/>
    <property type="molecule type" value="Genomic_DNA"/>
</dbReference>
<feature type="region of interest" description="Disordered" evidence="7">
    <location>
        <begin position="256"/>
        <end position="300"/>
    </location>
</feature>
<feature type="region of interest" description="Disordered" evidence="7">
    <location>
        <begin position="147"/>
        <end position="169"/>
    </location>
</feature>
<evidence type="ECO:0000256" key="3">
    <source>
        <dbReference type="ARBA" id="ARBA00022692"/>
    </source>
</evidence>
<dbReference type="Pfam" id="PF03134">
    <property type="entry name" value="TB2_DP1_HVA22"/>
    <property type="match status" value="1"/>
</dbReference>
<organism evidence="8 9">
    <name type="scientific">Psilocybe cyanescens</name>
    <dbReference type="NCBI Taxonomy" id="93625"/>
    <lineage>
        <taxon>Eukaryota</taxon>
        <taxon>Fungi</taxon>
        <taxon>Dikarya</taxon>
        <taxon>Basidiomycota</taxon>
        <taxon>Agaricomycotina</taxon>
        <taxon>Agaricomycetes</taxon>
        <taxon>Agaricomycetidae</taxon>
        <taxon>Agaricales</taxon>
        <taxon>Agaricineae</taxon>
        <taxon>Strophariaceae</taxon>
        <taxon>Psilocybe</taxon>
    </lineage>
</organism>
<dbReference type="PANTHER" id="PTHR12300:SF161">
    <property type="entry name" value="RECEPTOR EXPRESSION-ENHANCING PROTEIN"/>
    <property type="match status" value="1"/>
</dbReference>
<feature type="compositionally biased region" description="Basic and acidic residues" evidence="7">
    <location>
        <begin position="289"/>
        <end position="300"/>
    </location>
</feature>
<keyword evidence="9" id="KW-1185">Reference proteome</keyword>
<keyword evidence="3 6" id="KW-0812">Transmembrane</keyword>
<feature type="region of interest" description="Disordered" evidence="7">
    <location>
        <begin position="326"/>
        <end position="358"/>
    </location>
</feature>
<dbReference type="InterPro" id="IPR004345">
    <property type="entry name" value="TB2_DP1_HVA22"/>
</dbReference>
<accession>A0A409XN09</accession>